<evidence type="ECO:0000313" key="2">
    <source>
        <dbReference type="EMBL" id="ANB17401.1"/>
    </source>
</evidence>
<dbReference type="OrthoDB" id="5951795at2"/>
<name>A0A160DTT1_9GAMM</name>
<dbReference type="KEGG" id="dko:I596_1373"/>
<proteinExistence type="predicted"/>
<sequence>MRVSWPLLCLSLLAGSLPSARAEVLVGGFSPWDSPSHPLSAFASDAQGGEAPLRRLEGPATQLVSPAFGIYEPGEGVIYVSDFYGEAVRVYRAHAGGDSAPLRVLNPASLGQTRASAPIPAHGELMVIATNCCIYTYALDASGTEAQPLRRIGWGGLPGSLTQLGNPTALTYLPATDEVAVIDLASDGAFQVVFHARTAENYVAPTRVLKSAHTAAARGLAHDPAAGTLMLLVEETTVDGRRGAIRVFDANAAGTDAPLRTIAGAATQLAIPGSDYLTGLGFDADLDRMMVGVGGNPDPANNRVVVFAAAAAGDAAPIQVLAGPTLGPGTIGTPFAVPDDSLLRDGFDG</sequence>
<keyword evidence="1" id="KW-0732">Signal</keyword>
<feature type="signal peptide" evidence="1">
    <location>
        <begin position="1"/>
        <end position="22"/>
    </location>
</feature>
<dbReference type="SUPFAM" id="SSF75011">
    <property type="entry name" value="3-carboxy-cis,cis-mucoante lactonizing enzyme"/>
    <property type="match status" value="1"/>
</dbReference>
<dbReference type="EMBL" id="CP015249">
    <property type="protein sequence ID" value="ANB17401.1"/>
    <property type="molecule type" value="Genomic_DNA"/>
</dbReference>
<dbReference type="Proteomes" id="UP000076830">
    <property type="component" value="Chromosome"/>
</dbReference>
<keyword evidence="3" id="KW-1185">Reference proteome</keyword>
<protein>
    <recommendedName>
        <fullName evidence="4">NHL repeat containing protein</fullName>
    </recommendedName>
</protein>
<accession>A0A160DTT1</accession>
<evidence type="ECO:0000256" key="1">
    <source>
        <dbReference type="SAM" id="SignalP"/>
    </source>
</evidence>
<reference evidence="2 3" key="1">
    <citation type="submission" date="2016-04" db="EMBL/GenBank/DDBJ databases">
        <title>Complete genome sequence of Dokdonella koreensis DS-123T.</title>
        <authorList>
            <person name="Kim J.F."/>
            <person name="Lee H."/>
            <person name="Kwak M.-J."/>
        </authorList>
    </citation>
    <scope>NUCLEOTIDE SEQUENCE [LARGE SCALE GENOMIC DNA]</scope>
    <source>
        <strain evidence="2 3">DS-123</strain>
    </source>
</reference>
<feature type="chain" id="PRO_5007813449" description="NHL repeat containing protein" evidence="1">
    <location>
        <begin position="23"/>
        <end position="349"/>
    </location>
</feature>
<evidence type="ECO:0000313" key="3">
    <source>
        <dbReference type="Proteomes" id="UP000076830"/>
    </source>
</evidence>
<dbReference type="AlphaFoldDB" id="A0A160DTT1"/>
<evidence type="ECO:0008006" key="4">
    <source>
        <dbReference type="Google" id="ProtNLM"/>
    </source>
</evidence>
<dbReference type="RefSeq" id="WP_067645574.1">
    <property type="nucleotide sequence ID" value="NZ_CP015249.1"/>
</dbReference>
<organism evidence="2 3">
    <name type="scientific">Dokdonella koreensis DS-123</name>
    <dbReference type="NCBI Taxonomy" id="1300342"/>
    <lineage>
        <taxon>Bacteria</taxon>
        <taxon>Pseudomonadati</taxon>
        <taxon>Pseudomonadota</taxon>
        <taxon>Gammaproteobacteria</taxon>
        <taxon>Lysobacterales</taxon>
        <taxon>Rhodanobacteraceae</taxon>
        <taxon>Dokdonella</taxon>
    </lineage>
</organism>
<gene>
    <name evidence="2" type="ORF">I596_1373</name>
</gene>